<protein>
    <submittedName>
        <fullName evidence="7">Sigma-70 family RNA polymerase sigma factor</fullName>
    </submittedName>
</protein>
<dbReference type="PANTHER" id="PTHR43133">
    <property type="entry name" value="RNA POLYMERASE ECF-TYPE SIGMA FACTO"/>
    <property type="match status" value="1"/>
</dbReference>
<dbReference type="NCBIfam" id="TIGR02937">
    <property type="entry name" value="sigma70-ECF"/>
    <property type="match status" value="1"/>
</dbReference>
<keyword evidence="8" id="KW-1185">Reference proteome</keyword>
<dbReference type="SUPFAM" id="SSF88946">
    <property type="entry name" value="Sigma2 domain of RNA polymerase sigma factors"/>
    <property type="match status" value="1"/>
</dbReference>
<organism evidence="7 8">
    <name type="scientific">Elongatibacter sediminis</name>
    <dbReference type="NCBI Taxonomy" id="3119006"/>
    <lineage>
        <taxon>Bacteria</taxon>
        <taxon>Pseudomonadati</taxon>
        <taxon>Pseudomonadota</taxon>
        <taxon>Gammaproteobacteria</taxon>
        <taxon>Chromatiales</taxon>
        <taxon>Wenzhouxiangellaceae</taxon>
        <taxon>Elongatibacter</taxon>
    </lineage>
</organism>
<keyword evidence="2" id="KW-0805">Transcription regulation</keyword>
<keyword evidence="3" id="KW-0731">Sigma factor</keyword>
<dbReference type="Pfam" id="PF04542">
    <property type="entry name" value="Sigma70_r2"/>
    <property type="match status" value="1"/>
</dbReference>
<keyword evidence="4" id="KW-0804">Transcription</keyword>
<dbReference type="Gene3D" id="1.10.1740.10">
    <property type="match status" value="1"/>
</dbReference>
<evidence type="ECO:0000256" key="3">
    <source>
        <dbReference type="ARBA" id="ARBA00023082"/>
    </source>
</evidence>
<sequence>MSNNRDHALIKRCLRGDRMALGELVTSYERPVFNVAYRILGNPDDAADITQIVFLRVFERLDQYNPKYKFFSWIYRIAINESINQRNRDRHEQPLEEERVAGGSHPEDALQNAQLSDVIQDGLMTLQEDYRTVVVLRHFSELSYRDIAEVLNIPEKTVKSRLYSARQLMKVQLREQGVVQR</sequence>
<dbReference type="Proteomes" id="UP001359886">
    <property type="component" value="Unassembled WGS sequence"/>
</dbReference>
<dbReference type="InterPro" id="IPR013325">
    <property type="entry name" value="RNA_pol_sigma_r2"/>
</dbReference>
<dbReference type="CDD" id="cd06171">
    <property type="entry name" value="Sigma70_r4"/>
    <property type="match status" value="1"/>
</dbReference>
<dbReference type="InterPro" id="IPR039425">
    <property type="entry name" value="RNA_pol_sigma-70-like"/>
</dbReference>
<proteinExistence type="inferred from homology"/>
<evidence type="ECO:0000256" key="2">
    <source>
        <dbReference type="ARBA" id="ARBA00023015"/>
    </source>
</evidence>
<feature type="domain" description="RNA polymerase sigma-70 region 2" evidence="5">
    <location>
        <begin position="24"/>
        <end position="90"/>
    </location>
</feature>
<dbReference type="AlphaFoldDB" id="A0AAW9R5E8"/>
<reference evidence="7 8" key="1">
    <citation type="submission" date="2024-02" db="EMBL/GenBank/DDBJ databases">
        <title>A novel Wenzhouxiangellaceae bacterium, isolated from coastal sediments.</title>
        <authorList>
            <person name="Du Z.-J."/>
            <person name="Ye Y.-Q."/>
            <person name="Zhang X.-Y."/>
        </authorList>
    </citation>
    <scope>NUCLEOTIDE SEQUENCE [LARGE SCALE GENOMIC DNA]</scope>
    <source>
        <strain evidence="7 8">CH-27</strain>
    </source>
</reference>
<dbReference type="InterPro" id="IPR014284">
    <property type="entry name" value="RNA_pol_sigma-70_dom"/>
</dbReference>
<dbReference type="Gene3D" id="1.10.10.10">
    <property type="entry name" value="Winged helix-like DNA-binding domain superfamily/Winged helix DNA-binding domain"/>
    <property type="match status" value="1"/>
</dbReference>
<evidence type="ECO:0000259" key="6">
    <source>
        <dbReference type="Pfam" id="PF08281"/>
    </source>
</evidence>
<dbReference type="InterPro" id="IPR013324">
    <property type="entry name" value="RNA_pol_sigma_r3/r4-like"/>
</dbReference>
<gene>
    <name evidence="7" type="ORF">V3330_03650</name>
</gene>
<evidence type="ECO:0000313" key="8">
    <source>
        <dbReference type="Proteomes" id="UP001359886"/>
    </source>
</evidence>
<comment type="similarity">
    <text evidence="1">Belongs to the sigma-70 factor family. ECF subfamily.</text>
</comment>
<dbReference type="SUPFAM" id="SSF88659">
    <property type="entry name" value="Sigma3 and sigma4 domains of RNA polymerase sigma factors"/>
    <property type="match status" value="1"/>
</dbReference>
<dbReference type="InterPro" id="IPR007627">
    <property type="entry name" value="RNA_pol_sigma70_r2"/>
</dbReference>
<evidence type="ECO:0000256" key="4">
    <source>
        <dbReference type="ARBA" id="ARBA00023163"/>
    </source>
</evidence>
<dbReference type="EMBL" id="JAZHOG010000002">
    <property type="protein sequence ID" value="MEJ8566714.1"/>
    <property type="molecule type" value="Genomic_DNA"/>
</dbReference>
<accession>A0AAW9R5E8</accession>
<evidence type="ECO:0000313" key="7">
    <source>
        <dbReference type="EMBL" id="MEJ8566714.1"/>
    </source>
</evidence>
<dbReference type="GO" id="GO:0003677">
    <property type="term" value="F:DNA binding"/>
    <property type="evidence" value="ECO:0007669"/>
    <property type="project" value="InterPro"/>
</dbReference>
<dbReference type="InterPro" id="IPR013249">
    <property type="entry name" value="RNA_pol_sigma70_r4_t2"/>
</dbReference>
<evidence type="ECO:0000259" key="5">
    <source>
        <dbReference type="Pfam" id="PF04542"/>
    </source>
</evidence>
<dbReference type="GO" id="GO:0016987">
    <property type="term" value="F:sigma factor activity"/>
    <property type="evidence" value="ECO:0007669"/>
    <property type="project" value="UniProtKB-KW"/>
</dbReference>
<evidence type="ECO:0000256" key="1">
    <source>
        <dbReference type="ARBA" id="ARBA00010641"/>
    </source>
</evidence>
<dbReference type="RefSeq" id="WP_354694036.1">
    <property type="nucleotide sequence ID" value="NZ_JAZHOG010000002.1"/>
</dbReference>
<feature type="domain" description="RNA polymerase sigma factor 70 region 4 type 2" evidence="6">
    <location>
        <begin position="119"/>
        <end position="168"/>
    </location>
</feature>
<dbReference type="PANTHER" id="PTHR43133:SF51">
    <property type="entry name" value="RNA POLYMERASE SIGMA FACTOR"/>
    <property type="match status" value="1"/>
</dbReference>
<dbReference type="Pfam" id="PF08281">
    <property type="entry name" value="Sigma70_r4_2"/>
    <property type="match status" value="1"/>
</dbReference>
<comment type="caution">
    <text evidence="7">The sequence shown here is derived from an EMBL/GenBank/DDBJ whole genome shotgun (WGS) entry which is preliminary data.</text>
</comment>
<dbReference type="GO" id="GO:0006352">
    <property type="term" value="P:DNA-templated transcription initiation"/>
    <property type="evidence" value="ECO:0007669"/>
    <property type="project" value="InterPro"/>
</dbReference>
<name>A0AAW9R5E8_9GAMM</name>
<dbReference type="InterPro" id="IPR036388">
    <property type="entry name" value="WH-like_DNA-bd_sf"/>
</dbReference>